<proteinExistence type="predicted"/>
<keyword evidence="1" id="KW-0378">Hydrolase</keyword>
<dbReference type="PANTHER" id="PTHR30337">
    <property type="entry name" value="COMPONENT OF ATP-DEPENDENT DSDNA EXONUCLEASE"/>
    <property type="match status" value="1"/>
</dbReference>
<evidence type="ECO:0000313" key="4">
    <source>
        <dbReference type="Proteomes" id="UP000730618"/>
    </source>
</evidence>
<dbReference type="InterPro" id="IPR041796">
    <property type="entry name" value="Mre11_N"/>
</dbReference>
<name>A0ABN7TUR1_9BACL</name>
<evidence type="ECO:0000313" key="3">
    <source>
        <dbReference type="EMBL" id="CAG7650944.1"/>
    </source>
</evidence>
<accession>A0ABN7TUR1</accession>
<dbReference type="Pfam" id="PF00149">
    <property type="entry name" value="Metallophos"/>
    <property type="match status" value="1"/>
</dbReference>
<dbReference type="CDD" id="cd00840">
    <property type="entry name" value="MPP_Mre11_N"/>
    <property type="match status" value="1"/>
</dbReference>
<sequence length="454" mass="50070">MLPNGKGADLRFSYAKGVGEGMVLFRFIHAADLHLDSPFRGLSKLPEPLREQVRESTFRALDRLVELAVQEQVDFLLISGDVYDAKDRSLRAQLRFQQALEALAGHEIPVFVIHGNHDPMKDGYAAKLNLPETVCVFGCDAVESRVIRNKEGTALCRISGISFAHAAVTENLSYGFRPWEDGLYHVGMLHTNVDGDPQHDNYAPCSLQDLTVRGVDYWALGHVHTRQVMREQPWVVYPGNAQGRHIRETGARGCYLVQVSDTGDTDLTFHSLDAVRWLAQAVSIAGMETEQQLKDALEEAVEAAREAAEGRTAIVRLVLTGRGPLHTVLQRAGSKTELASGLRESEQRLGGSRIVWVEAIDDRTGIAADRGELAAKPGFLGDLLRFAEEAGEDRVRLLSFASEALVPMESHPQLAPLLRGIPAEELAEWLREAEELALEALADGLTKTETGWKE</sequence>
<dbReference type="PIRSF" id="PIRSF033091">
    <property type="entry name" value="Pesterase_YhaO"/>
    <property type="match status" value="1"/>
</dbReference>
<dbReference type="Proteomes" id="UP000730618">
    <property type="component" value="Unassembled WGS sequence"/>
</dbReference>
<reference evidence="3 4" key="1">
    <citation type="submission" date="2021-06" db="EMBL/GenBank/DDBJ databases">
        <authorList>
            <person name="Criscuolo A."/>
        </authorList>
    </citation>
    <scope>NUCLEOTIDE SEQUENCE [LARGE SCALE GENOMIC DNA]</scope>
    <source>
        <strain evidence="4">CIP 111802</strain>
    </source>
</reference>
<gene>
    <name evidence="3" type="primary">yhaO</name>
    <name evidence="3" type="ORF">PAECIP111802_04845</name>
</gene>
<dbReference type="PANTHER" id="PTHR30337:SF7">
    <property type="entry name" value="PHOSPHOESTERASE"/>
    <property type="match status" value="1"/>
</dbReference>
<comment type="caution">
    <text evidence="3">The sequence shown here is derived from an EMBL/GenBank/DDBJ whole genome shotgun (WGS) entry which is preliminary data.</text>
</comment>
<protein>
    <submittedName>
        <fullName evidence="3">Metallophosphoesterase YhaO</fullName>
    </submittedName>
</protein>
<dbReference type="EMBL" id="CAJVCE010000015">
    <property type="protein sequence ID" value="CAG7650944.1"/>
    <property type="molecule type" value="Genomic_DNA"/>
</dbReference>
<dbReference type="InterPro" id="IPR014576">
    <property type="entry name" value="Pesterase_YhaO"/>
</dbReference>
<dbReference type="InterPro" id="IPR004843">
    <property type="entry name" value="Calcineurin-like_PHP"/>
</dbReference>
<evidence type="ECO:0000256" key="1">
    <source>
        <dbReference type="ARBA" id="ARBA00022801"/>
    </source>
</evidence>
<organism evidence="3 4">
    <name type="scientific">Paenibacillus allorhizosphaerae</name>
    <dbReference type="NCBI Taxonomy" id="2849866"/>
    <lineage>
        <taxon>Bacteria</taxon>
        <taxon>Bacillati</taxon>
        <taxon>Bacillota</taxon>
        <taxon>Bacilli</taxon>
        <taxon>Bacillales</taxon>
        <taxon>Paenibacillaceae</taxon>
        <taxon>Paenibacillus</taxon>
    </lineage>
</organism>
<keyword evidence="4" id="KW-1185">Reference proteome</keyword>
<feature type="domain" description="Calcineurin-like phosphoesterase" evidence="2">
    <location>
        <begin position="25"/>
        <end position="225"/>
    </location>
</feature>
<dbReference type="InterPro" id="IPR050535">
    <property type="entry name" value="DNA_Repair-Maintenance_Comp"/>
</dbReference>
<evidence type="ECO:0000259" key="2">
    <source>
        <dbReference type="Pfam" id="PF00149"/>
    </source>
</evidence>